<dbReference type="EMBL" id="CAJJDP010000064">
    <property type="protein sequence ID" value="CAD8175184.1"/>
    <property type="molecule type" value="Genomic_DNA"/>
</dbReference>
<dbReference type="SMART" id="SM00320">
    <property type="entry name" value="WD40"/>
    <property type="match status" value="4"/>
</dbReference>
<sequence length="437" mass="50822">MMFIKEPTIIDYNSASINKKFPDLNLYTEYKAKIKNLINQINSLIELIENKLNRLKELTNDINNQNSSIENNPLSNIYQKSKDIIELKLKEGQSFIKIQLLDCVKQLNIFINVIEFSKPGDLIEIQQSIEQNETCLAIAFNKNNTLMISGSGENIKLWKIIDGIIEEKNLLLYGHTKLVTCLVFTNEDKYFISGGEDGEIRIWKKLQPNVWQSTKLAVFSKGVIGVLYNHSNQQIISIGKDPLIKIIEINQQKTMKIIQTLDQHESALHCICMDESETQMASSDFNKCIMIWIKERNGNWQLKQKVNQSTGDYFGRMVFINKQTIICQQWSKPISQVFCEENGQFIQQPKLEIILSNNSSEDEDLFPTIYNQNNGILIQKHGQYVYILKRQVDTQFAQIYWPIEFQDQYIYGNLTNNGNCLVIWNFRTKKIQRYSLI</sequence>
<dbReference type="Proteomes" id="UP000683925">
    <property type="component" value="Unassembled WGS sequence"/>
</dbReference>
<dbReference type="OMA" id="ICQQWSK"/>
<dbReference type="PROSITE" id="PS50082">
    <property type="entry name" value="WD_REPEATS_2"/>
    <property type="match status" value="1"/>
</dbReference>
<evidence type="ECO:0000313" key="3">
    <source>
        <dbReference type="EMBL" id="CAD8175184.1"/>
    </source>
</evidence>
<dbReference type="OrthoDB" id="1932312at2759"/>
<feature type="coiled-coil region" evidence="2">
    <location>
        <begin position="27"/>
        <end position="72"/>
    </location>
</feature>
<proteinExistence type="predicted"/>
<keyword evidence="4" id="KW-1185">Reference proteome</keyword>
<dbReference type="PANTHER" id="PTHR19920">
    <property type="entry name" value="WD40 PROTEIN CIAO1"/>
    <property type="match status" value="1"/>
</dbReference>
<dbReference type="PROSITE" id="PS50294">
    <property type="entry name" value="WD_REPEATS_REGION"/>
    <property type="match status" value="1"/>
</dbReference>
<name>A0A8S1VDT1_PAROT</name>
<dbReference type="Pfam" id="PF00400">
    <property type="entry name" value="WD40"/>
    <property type="match status" value="3"/>
</dbReference>
<accession>A0A8S1VDT1</accession>
<evidence type="ECO:0000256" key="2">
    <source>
        <dbReference type="SAM" id="Coils"/>
    </source>
</evidence>
<keyword evidence="1" id="KW-0853">WD repeat</keyword>
<dbReference type="PANTHER" id="PTHR19920:SF0">
    <property type="entry name" value="CYTOSOLIC IRON-SULFUR PROTEIN ASSEMBLY PROTEIN CIAO1-RELATED"/>
    <property type="match status" value="1"/>
</dbReference>
<gene>
    <name evidence="3" type="ORF">POCTA_138.1.T0650066</name>
</gene>
<dbReference type="GO" id="GO:0016226">
    <property type="term" value="P:iron-sulfur cluster assembly"/>
    <property type="evidence" value="ECO:0007669"/>
    <property type="project" value="TreeGrafter"/>
</dbReference>
<keyword evidence="2" id="KW-0175">Coiled coil</keyword>
<dbReference type="AlphaFoldDB" id="A0A8S1VDT1"/>
<organism evidence="3 4">
    <name type="scientific">Paramecium octaurelia</name>
    <dbReference type="NCBI Taxonomy" id="43137"/>
    <lineage>
        <taxon>Eukaryota</taxon>
        <taxon>Sar</taxon>
        <taxon>Alveolata</taxon>
        <taxon>Ciliophora</taxon>
        <taxon>Intramacronucleata</taxon>
        <taxon>Oligohymenophorea</taxon>
        <taxon>Peniculida</taxon>
        <taxon>Parameciidae</taxon>
        <taxon>Paramecium</taxon>
    </lineage>
</organism>
<dbReference type="InterPro" id="IPR001680">
    <property type="entry name" value="WD40_rpt"/>
</dbReference>
<comment type="caution">
    <text evidence="3">The sequence shown here is derived from an EMBL/GenBank/DDBJ whole genome shotgun (WGS) entry which is preliminary data.</text>
</comment>
<evidence type="ECO:0000256" key="1">
    <source>
        <dbReference type="PROSITE-ProRule" id="PRU00221"/>
    </source>
</evidence>
<feature type="repeat" description="WD" evidence="1">
    <location>
        <begin position="172"/>
        <end position="204"/>
    </location>
</feature>
<dbReference type="GO" id="GO:0097361">
    <property type="term" value="C:cytosolic [4Fe-4S] assembly targeting complex"/>
    <property type="evidence" value="ECO:0007669"/>
    <property type="project" value="TreeGrafter"/>
</dbReference>
<evidence type="ECO:0000313" key="4">
    <source>
        <dbReference type="Proteomes" id="UP000683925"/>
    </source>
</evidence>
<protein>
    <submittedName>
        <fullName evidence="3">Uncharacterized protein</fullName>
    </submittedName>
</protein>
<reference evidence="3" key="1">
    <citation type="submission" date="2021-01" db="EMBL/GenBank/DDBJ databases">
        <authorList>
            <consortium name="Genoscope - CEA"/>
            <person name="William W."/>
        </authorList>
    </citation>
    <scope>NUCLEOTIDE SEQUENCE</scope>
</reference>